<gene>
    <name evidence="1" type="ORF">QQF64_020419</name>
</gene>
<evidence type="ECO:0000313" key="2">
    <source>
        <dbReference type="Proteomes" id="UP001558613"/>
    </source>
</evidence>
<accession>A0ABR3LCM0</accession>
<name>A0ABR3LCM0_9TELE</name>
<sequence>MEVKHCTKCEKLWQLTYSFSQTPKHALHSKQDEYALECLEQKTKCEEINGTKRYRTPLLRVKNAPVLKAPPEAVMPALRRMERQLARDLDHASLYDQEIQKLIDTGCVRKLTSDEVESSDET</sequence>
<dbReference type="PANTHER" id="PTHR47331:SF5">
    <property type="entry name" value="RIBONUCLEASE H"/>
    <property type="match status" value="1"/>
</dbReference>
<evidence type="ECO:0000313" key="1">
    <source>
        <dbReference type="EMBL" id="KAL1249414.1"/>
    </source>
</evidence>
<organism evidence="1 2">
    <name type="scientific">Cirrhinus molitorella</name>
    <name type="common">mud carp</name>
    <dbReference type="NCBI Taxonomy" id="172907"/>
    <lineage>
        <taxon>Eukaryota</taxon>
        <taxon>Metazoa</taxon>
        <taxon>Chordata</taxon>
        <taxon>Craniata</taxon>
        <taxon>Vertebrata</taxon>
        <taxon>Euteleostomi</taxon>
        <taxon>Actinopterygii</taxon>
        <taxon>Neopterygii</taxon>
        <taxon>Teleostei</taxon>
        <taxon>Ostariophysi</taxon>
        <taxon>Cypriniformes</taxon>
        <taxon>Cyprinidae</taxon>
        <taxon>Labeoninae</taxon>
        <taxon>Labeonini</taxon>
        <taxon>Cirrhinus</taxon>
    </lineage>
</organism>
<dbReference type="EMBL" id="JAYMGO010000023">
    <property type="protein sequence ID" value="KAL1249414.1"/>
    <property type="molecule type" value="Genomic_DNA"/>
</dbReference>
<keyword evidence="2" id="KW-1185">Reference proteome</keyword>
<proteinExistence type="predicted"/>
<comment type="caution">
    <text evidence="1">The sequence shown here is derived from an EMBL/GenBank/DDBJ whole genome shotgun (WGS) entry which is preliminary data.</text>
</comment>
<dbReference type="PANTHER" id="PTHR47331">
    <property type="entry name" value="PHD-TYPE DOMAIN-CONTAINING PROTEIN"/>
    <property type="match status" value="1"/>
</dbReference>
<protein>
    <submittedName>
        <fullName evidence="1">Uncharacterized protein</fullName>
    </submittedName>
</protein>
<reference evidence="1 2" key="1">
    <citation type="submission" date="2023-09" db="EMBL/GenBank/DDBJ databases">
        <authorList>
            <person name="Wang M."/>
        </authorList>
    </citation>
    <scope>NUCLEOTIDE SEQUENCE [LARGE SCALE GENOMIC DNA]</scope>
    <source>
        <strain evidence="1">GT-2023</strain>
        <tissue evidence="1">Liver</tissue>
    </source>
</reference>
<dbReference type="Proteomes" id="UP001558613">
    <property type="component" value="Unassembled WGS sequence"/>
</dbReference>